<sequence length="75" mass="8302">MQQQGYALDAALDADGTVLLGGTRHKPEDSIANKIRVQTALSLVTEHFNELRVQFKEQAVDDWNGKAAMRALFSD</sequence>
<reference evidence="1 2" key="1">
    <citation type="journal article" date="2023" name="Plants (Basel)">
        <title>Bridging the Gap: Combining Genomics and Transcriptomics Approaches to Understand Stylosanthes scabra, an Orphan Legume from the Brazilian Caatinga.</title>
        <authorList>
            <person name="Ferreira-Neto J.R.C."/>
            <person name="da Silva M.D."/>
            <person name="Binneck E."/>
            <person name="de Melo N.F."/>
            <person name="da Silva R.H."/>
            <person name="de Melo A.L.T.M."/>
            <person name="Pandolfi V."/>
            <person name="Bustamante F.O."/>
            <person name="Brasileiro-Vidal A.C."/>
            <person name="Benko-Iseppon A.M."/>
        </authorList>
    </citation>
    <scope>NUCLEOTIDE SEQUENCE [LARGE SCALE GENOMIC DNA]</scope>
    <source>
        <tissue evidence="1">Leaves</tissue>
    </source>
</reference>
<organism evidence="1 2">
    <name type="scientific">Stylosanthes scabra</name>
    <dbReference type="NCBI Taxonomy" id="79078"/>
    <lineage>
        <taxon>Eukaryota</taxon>
        <taxon>Viridiplantae</taxon>
        <taxon>Streptophyta</taxon>
        <taxon>Embryophyta</taxon>
        <taxon>Tracheophyta</taxon>
        <taxon>Spermatophyta</taxon>
        <taxon>Magnoliopsida</taxon>
        <taxon>eudicotyledons</taxon>
        <taxon>Gunneridae</taxon>
        <taxon>Pentapetalae</taxon>
        <taxon>rosids</taxon>
        <taxon>fabids</taxon>
        <taxon>Fabales</taxon>
        <taxon>Fabaceae</taxon>
        <taxon>Papilionoideae</taxon>
        <taxon>50 kb inversion clade</taxon>
        <taxon>dalbergioids sensu lato</taxon>
        <taxon>Dalbergieae</taxon>
        <taxon>Pterocarpus clade</taxon>
        <taxon>Stylosanthes</taxon>
    </lineage>
</organism>
<accession>A0ABU6XJL0</accession>
<protein>
    <submittedName>
        <fullName evidence="1">Uncharacterized protein</fullName>
    </submittedName>
</protein>
<keyword evidence="2" id="KW-1185">Reference proteome</keyword>
<dbReference type="EMBL" id="JASCZI010211899">
    <property type="protein sequence ID" value="MED6197425.1"/>
    <property type="molecule type" value="Genomic_DNA"/>
</dbReference>
<proteinExistence type="predicted"/>
<dbReference type="Proteomes" id="UP001341840">
    <property type="component" value="Unassembled WGS sequence"/>
</dbReference>
<comment type="caution">
    <text evidence="1">The sequence shown here is derived from an EMBL/GenBank/DDBJ whole genome shotgun (WGS) entry which is preliminary data.</text>
</comment>
<gene>
    <name evidence="1" type="ORF">PIB30_056404</name>
</gene>
<evidence type="ECO:0000313" key="2">
    <source>
        <dbReference type="Proteomes" id="UP001341840"/>
    </source>
</evidence>
<name>A0ABU6XJL0_9FABA</name>
<evidence type="ECO:0000313" key="1">
    <source>
        <dbReference type="EMBL" id="MED6197425.1"/>
    </source>
</evidence>